<dbReference type="OrthoDB" id="5525190at2"/>
<keyword evidence="1" id="KW-0472">Membrane</keyword>
<feature type="transmembrane region" description="Helical" evidence="1">
    <location>
        <begin position="66"/>
        <end position="91"/>
    </location>
</feature>
<comment type="caution">
    <text evidence="3">The sequence shown here is derived from an EMBL/GenBank/DDBJ whole genome shotgun (WGS) entry which is preliminary data.</text>
</comment>
<proteinExistence type="predicted"/>
<name>A0A259TWR6_9BACT</name>
<evidence type="ECO:0000259" key="2">
    <source>
        <dbReference type="Pfam" id="PF02517"/>
    </source>
</evidence>
<dbReference type="GO" id="GO:0080120">
    <property type="term" value="P:CAAX-box protein maturation"/>
    <property type="evidence" value="ECO:0007669"/>
    <property type="project" value="UniProtKB-ARBA"/>
</dbReference>
<evidence type="ECO:0000313" key="4">
    <source>
        <dbReference type="Proteomes" id="UP000216446"/>
    </source>
</evidence>
<dbReference type="Pfam" id="PF02517">
    <property type="entry name" value="Rce1-like"/>
    <property type="match status" value="1"/>
</dbReference>
<feature type="transmembrane region" description="Helical" evidence="1">
    <location>
        <begin position="103"/>
        <end position="124"/>
    </location>
</feature>
<dbReference type="GO" id="GO:0004175">
    <property type="term" value="F:endopeptidase activity"/>
    <property type="evidence" value="ECO:0007669"/>
    <property type="project" value="UniProtKB-ARBA"/>
</dbReference>
<sequence>MIDRLRAEWQGLRATLASLTRDQWIAATVMIAATLLVLLQLQIGGRSVYRGLDNFLGFEDPELGGWAWWFGLQGITGFVIPVLILLVGFRLTPREAGLGLGDWKLASVIAALYLPLVIVGTWVLSDGAEFQRQYPHYPGAQSDWGAFIAYELLFLFYWMGWEYLWRGFTLFGTARAVGAPLAIVIQTVPFAILHAEKPAAEAYLSVLGGLALGALVWRCRSFWIAVPIHAAQMVALDLFATLRARTGASGVGLNALMEALKGF</sequence>
<keyword evidence="1" id="KW-1133">Transmembrane helix</keyword>
<evidence type="ECO:0000256" key="1">
    <source>
        <dbReference type="SAM" id="Phobius"/>
    </source>
</evidence>
<accession>A0A259TWR6</accession>
<dbReference type="EMBL" id="MQWB01000001">
    <property type="protein sequence ID" value="OZC02161.1"/>
    <property type="molecule type" value="Genomic_DNA"/>
</dbReference>
<feature type="transmembrane region" description="Helical" evidence="1">
    <location>
        <begin position="200"/>
        <end position="217"/>
    </location>
</feature>
<gene>
    <name evidence="3" type="ORF">BSZ36_03665</name>
</gene>
<keyword evidence="1" id="KW-0812">Transmembrane</keyword>
<dbReference type="RefSeq" id="WP_094546121.1">
    <property type="nucleotide sequence ID" value="NZ_MQWB01000001.1"/>
</dbReference>
<dbReference type="Proteomes" id="UP000216446">
    <property type="component" value="Unassembled WGS sequence"/>
</dbReference>
<feature type="transmembrane region" description="Helical" evidence="1">
    <location>
        <begin position="144"/>
        <end position="164"/>
    </location>
</feature>
<evidence type="ECO:0000313" key="3">
    <source>
        <dbReference type="EMBL" id="OZC02161.1"/>
    </source>
</evidence>
<reference evidence="3 4" key="1">
    <citation type="submission" date="2016-11" db="EMBL/GenBank/DDBJ databases">
        <title>Study of marine rhodopsin-containing bacteria.</title>
        <authorList>
            <person name="Yoshizawa S."/>
            <person name="Kumagai Y."/>
            <person name="Kogure K."/>
        </authorList>
    </citation>
    <scope>NUCLEOTIDE SEQUENCE [LARGE SCALE GENOMIC DNA]</scope>
    <source>
        <strain evidence="3 4">SG-29</strain>
    </source>
</reference>
<feature type="domain" description="CAAX prenyl protease 2/Lysostaphin resistance protein A-like" evidence="2">
    <location>
        <begin position="152"/>
        <end position="231"/>
    </location>
</feature>
<feature type="transmembrane region" description="Helical" evidence="1">
    <location>
        <begin position="176"/>
        <end position="194"/>
    </location>
</feature>
<keyword evidence="4" id="KW-1185">Reference proteome</keyword>
<protein>
    <submittedName>
        <fullName evidence="3">Abortive infection protein</fullName>
    </submittedName>
</protein>
<dbReference type="InterPro" id="IPR003675">
    <property type="entry name" value="Rce1/LyrA-like_dom"/>
</dbReference>
<dbReference type="AlphaFoldDB" id="A0A259TWR6"/>
<feature type="transmembrane region" description="Helical" evidence="1">
    <location>
        <begin position="24"/>
        <end position="43"/>
    </location>
</feature>
<organism evidence="3 4">
    <name type="scientific">Rubricoccus marinus</name>
    <dbReference type="NCBI Taxonomy" id="716817"/>
    <lineage>
        <taxon>Bacteria</taxon>
        <taxon>Pseudomonadati</taxon>
        <taxon>Rhodothermota</taxon>
        <taxon>Rhodothermia</taxon>
        <taxon>Rhodothermales</taxon>
        <taxon>Rubricoccaceae</taxon>
        <taxon>Rubricoccus</taxon>
    </lineage>
</organism>
<dbReference type="InParanoid" id="A0A259TWR6"/>